<evidence type="ECO:0000313" key="3">
    <source>
        <dbReference type="EMBL" id="MBF8185012.1"/>
    </source>
</evidence>
<sequence length="169" mass="17527">MKTTETVVSPPKASLDGVRRGRMIVGAVMFAVGAVYTAHAFTLPMGTTAQPGAAMYPIIVGAGCLVISVLTMAEARFTTKVTGEYERAAPGRGRFVLGLGGIIVVYLLLLPLIGQYLAAALFGAAAVGVLGTRPWWKAVLHGVLLGLIISYVFLELLGVRLPAGALMGG</sequence>
<dbReference type="RefSeq" id="WP_195893999.1">
    <property type="nucleotide sequence ID" value="NZ_JADOGI010000008.1"/>
</dbReference>
<dbReference type="Proteomes" id="UP000605361">
    <property type="component" value="Unassembled WGS sequence"/>
</dbReference>
<evidence type="ECO:0000256" key="1">
    <source>
        <dbReference type="SAM" id="Phobius"/>
    </source>
</evidence>
<keyword evidence="1" id="KW-0472">Membrane</keyword>
<dbReference type="InterPro" id="IPR009936">
    <property type="entry name" value="DUF1468"/>
</dbReference>
<feature type="domain" description="DUF1468" evidence="2">
    <location>
        <begin position="24"/>
        <end position="162"/>
    </location>
</feature>
<protein>
    <submittedName>
        <fullName evidence="3">Tripartite tricarboxylate transporter TctB family protein</fullName>
    </submittedName>
</protein>
<feature type="transmembrane region" description="Helical" evidence="1">
    <location>
        <begin position="138"/>
        <end position="157"/>
    </location>
</feature>
<keyword evidence="1" id="KW-0812">Transmembrane</keyword>
<keyword evidence="1" id="KW-1133">Transmembrane helix</keyword>
<feature type="transmembrane region" description="Helical" evidence="1">
    <location>
        <begin position="53"/>
        <end position="73"/>
    </location>
</feature>
<organism evidence="3 4">
    <name type="scientific">Nonomuraea cypriaca</name>
    <dbReference type="NCBI Taxonomy" id="1187855"/>
    <lineage>
        <taxon>Bacteria</taxon>
        <taxon>Bacillati</taxon>
        <taxon>Actinomycetota</taxon>
        <taxon>Actinomycetes</taxon>
        <taxon>Streptosporangiales</taxon>
        <taxon>Streptosporangiaceae</taxon>
        <taxon>Nonomuraea</taxon>
    </lineage>
</organism>
<evidence type="ECO:0000313" key="4">
    <source>
        <dbReference type="Proteomes" id="UP000605361"/>
    </source>
</evidence>
<dbReference type="AlphaFoldDB" id="A0A931A8Z5"/>
<reference evidence="3" key="1">
    <citation type="submission" date="2020-11" db="EMBL/GenBank/DDBJ databases">
        <title>Whole-genome analyses of Nonomuraea sp. K274.</title>
        <authorList>
            <person name="Veyisoglu A."/>
        </authorList>
    </citation>
    <scope>NUCLEOTIDE SEQUENCE</scope>
    <source>
        <strain evidence="3">K274</strain>
    </source>
</reference>
<keyword evidence="4" id="KW-1185">Reference proteome</keyword>
<accession>A0A931A8Z5</accession>
<feature type="transmembrane region" description="Helical" evidence="1">
    <location>
        <begin position="94"/>
        <end position="118"/>
    </location>
</feature>
<dbReference type="Pfam" id="PF07331">
    <property type="entry name" value="TctB"/>
    <property type="match status" value="1"/>
</dbReference>
<comment type="caution">
    <text evidence="3">The sequence shown here is derived from an EMBL/GenBank/DDBJ whole genome shotgun (WGS) entry which is preliminary data.</text>
</comment>
<gene>
    <name evidence="3" type="ORF">ITP53_04520</name>
</gene>
<proteinExistence type="predicted"/>
<evidence type="ECO:0000259" key="2">
    <source>
        <dbReference type="Pfam" id="PF07331"/>
    </source>
</evidence>
<dbReference type="EMBL" id="JADOGI010000008">
    <property type="protein sequence ID" value="MBF8185012.1"/>
    <property type="molecule type" value="Genomic_DNA"/>
</dbReference>
<name>A0A931A8Z5_9ACTN</name>
<feature type="transmembrane region" description="Helical" evidence="1">
    <location>
        <begin position="21"/>
        <end position="41"/>
    </location>
</feature>